<keyword evidence="5 8" id="KW-1133">Transmembrane helix</keyword>
<feature type="transmembrane region" description="Helical" evidence="8">
    <location>
        <begin position="261"/>
        <end position="279"/>
    </location>
</feature>
<evidence type="ECO:0000256" key="1">
    <source>
        <dbReference type="ARBA" id="ARBA00004651"/>
    </source>
</evidence>
<keyword evidence="4 8" id="KW-0812">Transmembrane</keyword>
<feature type="transmembrane region" description="Helical" evidence="8">
    <location>
        <begin position="363"/>
        <end position="384"/>
    </location>
</feature>
<feature type="region of interest" description="Disordered" evidence="7">
    <location>
        <begin position="1"/>
        <end position="32"/>
    </location>
</feature>
<dbReference type="Pfam" id="PF02417">
    <property type="entry name" value="Chromate_transp"/>
    <property type="match status" value="2"/>
</dbReference>
<evidence type="ECO:0000256" key="6">
    <source>
        <dbReference type="ARBA" id="ARBA00023136"/>
    </source>
</evidence>
<evidence type="ECO:0000256" key="8">
    <source>
        <dbReference type="SAM" id="Phobius"/>
    </source>
</evidence>
<feature type="transmembrane region" description="Helical" evidence="8">
    <location>
        <begin position="299"/>
        <end position="318"/>
    </location>
</feature>
<feature type="transmembrane region" description="Helical" evidence="8">
    <location>
        <begin position="145"/>
        <end position="165"/>
    </location>
</feature>
<dbReference type="PANTHER" id="PTHR33567">
    <property type="entry name" value="CHROMATE ION TRANSPORTER (EUROFUNG)"/>
    <property type="match status" value="1"/>
</dbReference>
<dbReference type="InterPro" id="IPR014047">
    <property type="entry name" value="Chr_Tranpt_l_chain"/>
</dbReference>
<reference evidence="9 10" key="1">
    <citation type="submission" date="2020-04" db="EMBL/GenBank/DDBJ databases">
        <authorList>
            <person name="De Canck E."/>
        </authorList>
    </citation>
    <scope>NUCLEOTIDE SEQUENCE [LARGE SCALE GENOMIC DNA]</scope>
    <source>
        <strain evidence="9 10">LMG 6000</strain>
    </source>
</reference>
<evidence type="ECO:0000256" key="7">
    <source>
        <dbReference type="SAM" id="MobiDB-lite"/>
    </source>
</evidence>
<keyword evidence="3" id="KW-1003">Cell membrane</keyword>
<dbReference type="AlphaFoldDB" id="A0A6S7EWI2"/>
<dbReference type="Proteomes" id="UP000494183">
    <property type="component" value="Unassembled WGS sequence"/>
</dbReference>
<feature type="transmembrane region" description="Helical" evidence="8">
    <location>
        <begin position="177"/>
        <end position="208"/>
    </location>
</feature>
<comment type="similarity">
    <text evidence="2">Belongs to the chromate ion transporter (CHR) (TC 2.A.51) family.</text>
</comment>
<dbReference type="EMBL" id="CADILH010000001">
    <property type="protein sequence ID" value="CAB3929508.1"/>
    <property type="molecule type" value="Genomic_DNA"/>
</dbReference>
<name>A0A6S7EWI2_9BURK</name>
<organism evidence="9 10">
    <name type="scientific">Achromobacter insolitus</name>
    <dbReference type="NCBI Taxonomy" id="217204"/>
    <lineage>
        <taxon>Bacteria</taxon>
        <taxon>Pseudomonadati</taxon>
        <taxon>Pseudomonadota</taxon>
        <taxon>Betaproteobacteria</taxon>
        <taxon>Burkholderiales</taxon>
        <taxon>Alcaligenaceae</taxon>
        <taxon>Achromobacter</taxon>
    </lineage>
</organism>
<keyword evidence="10" id="KW-1185">Reference proteome</keyword>
<feature type="transmembrane region" description="Helical" evidence="8">
    <location>
        <begin position="330"/>
        <end position="351"/>
    </location>
</feature>
<dbReference type="PANTHER" id="PTHR33567:SF3">
    <property type="entry name" value="CHROMATE ION TRANSPORTER (EUROFUNG)"/>
    <property type="match status" value="1"/>
</dbReference>
<accession>A0A6S7EWI2</accession>
<feature type="transmembrane region" description="Helical" evidence="8">
    <location>
        <begin position="396"/>
        <end position="425"/>
    </location>
</feature>
<dbReference type="GO" id="GO:0005886">
    <property type="term" value="C:plasma membrane"/>
    <property type="evidence" value="ECO:0007669"/>
    <property type="project" value="UniProtKB-SubCell"/>
</dbReference>
<proteinExistence type="inferred from homology"/>
<feature type="transmembrane region" description="Helical" evidence="8">
    <location>
        <begin position="113"/>
        <end position="139"/>
    </location>
</feature>
<dbReference type="InterPro" id="IPR003370">
    <property type="entry name" value="Chromate_transpt"/>
</dbReference>
<dbReference type="NCBIfam" id="TIGR00937">
    <property type="entry name" value="2A51"/>
    <property type="match status" value="1"/>
</dbReference>
<evidence type="ECO:0000256" key="2">
    <source>
        <dbReference type="ARBA" id="ARBA00005262"/>
    </source>
</evidence>
<comment type="subcellular location">
    <subcellularLocation>
        <location evidence="1">Cell membrane</location>
        <topology evidence="1">Multi-pass membrane protein</topology>
    </subcellularLocation>
</comment>
<sequence>MPRLSMNPNPMPPLPSPQDEHVASKPATSAREEAGQGSCLEVFLVFLRLGLTSFGGPVAHLAYFRSEFVERRRWLDDYAYSDLVALCQFLPGPASSQVGMAIGLKRAGWAGMLAAWVAFTLPTAIALILFALGLAQFGWLSASGAIHGLKIAAVAIIAQAVWGMGRSLCPDRERAGLAVAAALITILMPTTLGQLSAILLGAIAGLAALQVPPRPALAVQPLKISRRAGYTALALFVLLLTALPVWAALSGMPLAQQLSGFYRAGALVFGGGHVVLPLLESATVANGMVSNTDFLAGYGAAQAMPGPLFAFAAFLGAMSPGPLSGWAGGLALLVAIFLPGALLVAAALPFWESLRRRPGVRNLIAGVNASVVGILLSALYDPVWTSAIRNRADFGLALLLFGLLVYARWSPVWVVLLAAAGGWALA</sequence>
<evidence type="ECO:0000313" key="9">
    <source>
        <dbReference type="EMBL" id="CAB3929508.1"/>
    </source>
</evidence>
<gene>
    <name evidence="9" type="primary">chrA_1</name>
    <name evidence="9" type="ORF">LMG6000_00561</name>
</gene>
<evidence type="ECO:0000256" key="5">
    <source>
        <dbReference type="ARBA" id="ARBA00022989"/>
    </source>
</evidence>
<evidence type="ECO:0000313" key="10">
    <source>
        <dbReference type="Proteomes" id="UP000494183"/>
    </source>
</evidence>
<dbReference type="PIRSF" id="PIRSF004810">
    <property type="entry name" value="ChrA"/>
    <property type="match status" value="1"/>
</dbReference>
<keyword evidence="6 8" id="KW-0472">Membrane</keyword>
<evidence type="ECO:0000256" key="3">
    <source>
        <dbReference type="ARBA" id="ARBA00022475"/>
    </source>
</evidence>
<protein>
    <submittedName>
        <fullName evidence="9">Chromate transport protein</fullName>
    </submittedName>
</protein>
<dbReference type="GO" id="GO:0015109">
    <property type="term" value="F:chromate transmembrane transporter activity"/>
    <property type="evidence" value="ECO:0007669"/>
    <property type="project" value="InterPro"/>
</dbReference>
<evidence type="ECO:0000256" key="4">
    <source>
        <dbReference type="ARBA" id="ARBA00022692"/>
    </source>
</evidence>
<feature type="transmembrane region" description="Helical" evidence="8">
    <location>
        <begin position="228"/>
        <end position="249"/>
    </location>
</feature>